<feature type="active site" description="Proton donor" evidence="6">
    <location>
        <position position="136"/>
    </location>
</feature>
<accession>A0A550C3N2</accession>
<dbReference type="OrthoDB" id="428480at2759"/>
<protein>
    <recommendedName>
        <fullName evidence="3">beta-N-acetylhexosaminidase</fullName>
        <ecNumber evidence="3">3.2.1.52</ecNumber>
    </recommendedName>
</protein>
<proteinExistence type="inferred from homology"/>
<feature type="domain" description="Glycoside hydrolase family 20 catalytic" evidence="7">
    <location>
        <begin position="2"/>
        <end position="300"/>
    </location>
</feature>
<dbReference type="InterPro" id="IPR025705">
    <property type="entry name" value="Beta_hexosaminidase_sua/sub"/>
</dbReference>
<dbReference type="Proteomes" id="UP000320762">
    <property type="component" value="Unassembled WGS sequence"/>
</dbReference>
<comment type="catalytic activity">
    <reaction evidence="1">
        <text>Hydrolysis of terminal non-reducing N-acetyl-D-hexosamine residues in N-acetyl-beta-D-hexosaminides.</text>
        <dbReference type="EC" id="3.2.1.52"/>
    </reaction>
</comment>
<dbReference type="GO" id="GO:0005975">
    <property type="term" value="P:carbohydrate metabolic process"/>
    <property type="evidence" value="ECO:0007669"/>
    <property type="project" value="InterPro"/>
</dbReference>
<dbReference type="GO" id="GO:0030203">
    <property type="term" value="P:glycosaminoglycan metabolic process"/>
    <property type="evidence" value="ECO:0007669"/>
    <property type="project" value="TreeGrafter"/>
</dbReference>
<reference evidence="8 9" key="1">
    <citation type="journal article" date="2019" name="New Phytol.">
        <title>Comparative genomics reveals unique wood-decay strategies and fruiting body development in the Schizophyllaceae.</title>
        <authorList>
            <person name="Almasi E."/>
            <person name="Sahu N."/>
            <person name="Krizsan K."/>
            <person name="Balint B."/>
            <person name="Kovacs G.M."/>
            <person name="Kiss B."/>
            <person name="Cseklye J."/>
            <person name="Drula E."/>
            <person name="Henrissat B."/>
            <person name="Nagy I."/>
            <person name="Chovatia M."/>
            <person name="Adam C."/>
            <person name="LaButti K."/>
            <person name="Lipzen A."/>
            <person name="Riley R."/>
            <person name="Grigoriev I.V."/>
            <person name="Nagy L.G."/>
        </authorList>
    </citation>
    <scope>NUCLEOTIDE SEQUENCE [LARGE SCALE GENOMIC DNA]</scope>
    <source>
        <strain evidence="8 9">NL-1724</strain>
    </source>
</reference>
<dbReference type="AlphaFoldDB" id="A0A550C3N2"/>
<dbReference type="PRINTS" id="PR00738">
    <property type="entry name" value="GLHYDRLASE20"/>
</dbReference>
<organism evidence="8 9">
    <name type="scientific">Schizophyllum amplum</name>
    <dbReference type="NCBI Taxonomy" id="97359"/>
    <lineage>
        <taxon>Eukaryota</taxon>
        <taxon>Fungi</taxon>
        <taxon>Dikarya</taxon>
        <taxon>Basidiomycota</taxon>
        <taxon>Agaricomycotina</taxon>
        <taxon>Agaricomycetes</taxon>
        <taxon>Agaricomycetidae</taxon>
        <taxon>Agaricales</taxon>
        <taxon>Schizophyllaceae</taxon>
        <taxon>Schizophyllum</taxon>
    </lineage>
</organism>
<evidence type="ECO:0000259" key="7">
    <source>
        <dbReference type="Pfam" id="PF00728"/>
    </source>
</evidence>
<gene>
    <name evidence="8" type="ORF">BD626DRAFT_508224</name>
</gene>
<keyword evidence="5 8" id="KW-0378">Hydrolase</keyword>
<dbReference type="GO" id="GO:0004563">
    <property type="term" value="F:beta-N-acetylhexosaminidase activity"/>
    <property type="evidence" value="ECO:0007669"/>
    <property type="project" value="UniProtKB-EC"/>
</dbReference>
<name>A0A550C3N2_9AGAR</name>
<dbReference type="InterPro" id="IPR015883">
    <property type="entry name" value="Glyco_hydro_20_cat"/>
</dbReference>
<keyword evidence="4" id="KW-0732">Signal</keyword>
<dbReference type="InterPro" id="IPR017853">
    <property type="entry name" value="GH"/>
</dbReference>
<comment type="similarity">
    <text evidence="2">Belongs to the glycosyl hydrolase 20 family.</text>
</comment>
<evidence type="ECO:0000256" key="1">
    <source>
        <dbReference type="ARBA" id="ARBA00001231"/>
    </source>
</evidence>
<evidence type="ECO:0000313" key="8">
    <source>
        <dbReference type="EMBL" id="TRM59407.1"/>
    </source>
</evidence>
<dbReference type="PANTHER" id="PTHR22600">
    <property type="entry name" value="BETA-HEXOSAMINIDASE"/>
    <property type="match status" value="1"/>
</dbReference>
<keyword evidence="9" id="KW-1185">Reference proteome</keyword>
<evidence type="ECO:0000256" key="4">
    <source>
        <dbReference type="ARBA" id="ARBA00022729"/>
    </source>
</evidence>
<dbReference type="Gene3D" id="3.20.20.80">
    <property type="entry name" value="Glycosidases"/>
    <property type="match status" value="1"/>
</dbReference>
<evidence type="ECO:0000256" key="6">
    <source>
        <dbReference type="PIRSR" id="PIRSR625705-1"/>
    </source>
</evidence>
<dbReference type="PANTHER" id="PTHR22600:SF26">
    <property type="entry name" value="BETA-N-ACETYLHEXOSAMINIDASE"/>
    <property type="match status" value="1"/>
</dbReference>
<dbReference type="Pfam" id="PF00728">
    <property type="entry name" value="Glyco_hydro_20"/>
    <property type="match status" value="1"/>
</dbReference>
<evidence type="ECO:0000256" key="2">
    <source>
        <dbReference type="ARBA" id="ARBA00006285"/>
    </source>
</evidence>
<dbReference type="GO" id="GO:0016020">
    <property type="term" value="C:membrane"/>
    <property type="evidence" value="ECO:0007669"/>
    <property type="project" value="TreeGrafter"/>
</dbReference>
<dbReference type="SUPFAM" id="SSF51445">
    <property type="entry name" value="(Trans)glycosidases"/>
    <property type="match status" value="1"/>
</dbReference>
<sequence length="324" mass="35815">MAMSYVKMSMFHWHVVDSQSFPLVVDAFPELAQMGAYSADKVYTTEDVRDIVSYAAQLGIDVLMEIDMPGHMDIISLAYPEYIACSEGVPWATYANEPPSGQLRFTTSEAVDFASCLVSSVADTSSSSYFSTGGDEINTLCYEDDEQFQQELSATGATFDSAFDAFIQQVHGSLAEVNKIPVVWEEMVLNHNVTLSNETIVIVWTASENAAKVAERNFRIVHGPSDYFYLDCGAGEWLGNWPAGNSWCDPFKTWQHAYTFDPLANLTSDQASLVMGDDPQSLDSTVWPRAASSAETFWTATQADGSALDVNTALPRLQELRYRL</sequence>
<dbReference type="STRING" id="97359.A0A550C3N2"/>
<comment type="caution">
    <text evidence="8">The sequence shown here is derived from an EMBL/GenBank/DDBJ whole genome shotgun (WGS) entry which is preliminary data.</text>
</comment>
<evidence type="ECO:0000256" key="5">
    <source>
        <dbReference type="ARBA" id="ARBA00022801"/>
    </source>
</evidence>
<dbReference type="EMBL" id="VDMD01000028">
    <property type="protein sequence ID" value="TRM59407.1"/>
    <property type="molecule type" value="Genomic_DNA"/>
</dbReference>
<evidence type="ECO:0000256" key="3">
    <source>
        <dbReference type="ARBA" id="ARBA00012663"/>
    </source>
</evidence>
<evidence type="ECO:0000313" key="9">
    <source>
        <dbReference type="Proteomes" id="UP000320762"/>
    </source>
</evidence>
<dbReference type="EC" id="3.2.1.52" evidence="3"/>